<protein>
    <recommendedName>
        <fullName evidence="2">peptide-methionine (S)-S-oxide reductase</fullName>
        <ecNumber evidence="2">1.8.4.11</ecNumber>
    </recommendedName>
    <alternativeName>
        <fullName evidence="5">Peptide-methionine (S)-S-oxide reductase</fullName>
    </alternativeName>
    <alternativeName>
        <fullName evidence="4">Protein-methionine-S-oxide reductase</fullName>
    </alternativeName>
</protein>
<evidence type="ECO:0000256" key="1">
    <source>
        <dbReference type="ARBA" id="ARBA00005591"/>
    </source>
</evidence>
<dbReference type="InterPro" id="IPR036509">
    <property type="entry name" value="Met_Sox_Rdtase_MsrA_sf"/>
</dbReference>
<comment type="catalytic activity">
    <reaction evidence="7">
        <text>[thioredoxin]-disulfide + L-methionine + H2O = L-methionine (S)-S-oxide + [thioredoxin]-dithiol</text>
        <dbReference type="Rhea" id="RHEA:19993"/>
        <dbReference type="Rhea" id="RHEA-COMP:10698"/>
        <dbReference type="Rhea" id="RHEA-COMP:10700"/>
        <dbReference type="ChEBI" id="CHEBI:15377"/>
        <dbReference type="ChEBI" id="CHEBI:29950"/>
        <dbReference type="ChEBI" id="CHEBI:50058"/>
        <dbReference type="ChEBI" id="CHEBI:57844"/>
        <dbReference type="ChEBI" id="CHEBI:58772"/>
        <dbReference type="EC" id="1.8.4.11"/>
    </reaction>
</comment>
<evidence type="ECO:0000256" key="5">
    <source>
        <dbReference type="ARBA" id="ARBA00030643"/>
    </source>
</evidence>
<dbReference type="InterPro" id="IPR002569">
    <property type="entry name" value="Met_Sox_Rdtase_MsrA_dom"/>
</dbReference>
<dbReference type="AlphaFoldDB" id="A0AAF0ERC8"/>
<dbReference type="PANTHER" id="PTHR42799:SF2">
    <property type="entry name" value="MITOCHONDRIAL PEPTIDE METHIONINE SULFOXIDE REDUCTASE"/>
    <property type="match status" value="1"/>
</dbReference>
<dbReference type="Proteomes" id="UP001219933">
    <property type="component" value="Chromosome 1"/>
</dbReference>
<accession>A0AAF0ERC8</accession>
<dbReference type="GO" id="GO:0008113">
    <property type="term" value="F:peptide-methionine (S)-S-oxide reductase activity"/>
    <property type="evidence" value="ECO:0007669"/>
    <property type="project" value="UniProtKB-EC"/>
</dbReference>
<dbReference type="SUPFAM" id="SSF55068">
    <property type="entry name" value="Peptide methionine sulfoxide reductase"/>
    <property type="match status" value="1"/>
</dbReference>
<name>A0AAF0ERC8_9BASI</name>
<dbReference type="GO" id="GO:0005737">
    <property type="term" value="C:cytoplasm"/>
    <property type="evidence" value="ECO:0007669"/>
    <property type="project" value="TreeGrafter"/>
</dbReference>
<proteinExistence type="inferred from homology"/>
<evidence type="ECO:0000259" key="8">
    <source>
        <dbReference type="Pfam" id="PF01625"/>
    </source>
</evidence>
<evidence type="ECO:0000256" key="3">
    <source>
        <dbReference type="ARBA" id="ARBA00023002"/>
    </source>
</evidence>
<evidence type="ECO:0000256" key="7">
    <source>
        <dbReference type="ARBA" id="ARBA00048782"/>
    </source>
</evidence>
<evidence type="ECO:0000256" key="2">
    <source>
        <dbReference type="ARBA" id="ARBA00012502"/>
    </source>
</evidence>
<dbReference type="EMBL" id="CP119877">
    <property type="protein sequence ID" value="WFD33710.1"/>
    <property type="molecule type" value="Genomic_DNA"/>
</dbReference>
<comment type="similarity">
    <text evidence="1">Belongs to the MsrA Met sulfoxide reductase family.</text>
</comment>
<feature type="domain" description="Peptide methionine sulphoxide reductase MsrA" evidence="8">
    <location>
        <begin position="13"/>
        <end position="149"/>
    </location>
</feature>
<reference evidence="9" key="1">
    <citation type="submission" date="2023-03" db="EMBL/GenBank/DDBJ databases">
        <title>Mating type loci evolution in Malassezia.</title>
        <authorList>
            <person name="Coelho M.A."/>
        </authorList>
    </citation>
    <scope>NUCLEOTIDE SEQUENCE</scope>
    <source>
        <strain evidence="9">CBS 11721</strain>
    </source>
</reference>
<dbReference type="Pfam" id="PF01625">
    <property type="entry name" value="PMSR"/>
    <property type="match status" value="1"/>
</dbReference>
<gene>
    <name evidence="9" type="ORF">MCUN1_000523</name>
</gene>
<evidence type="ECO:0000256" key="6">
    <source>
        <dbReference type="ARBA" id="ARBA00047806"/>
    </source>
</evidence>
<dbReference type="Gene3D" id="3.30.1060.10">
    <property type="entry name" value="Peptide methionine sulphoxide reductase MsrA"/>
    <property type="match status" value="1"/>
</dbReference>
<organism evidence="9 10">
    <name type="scientific">Malassezia cuniculi</name>
    <dbReference type="NCBI Taxonomy" id="948313"/>
    <lineage>
        <taxon>Eukaryota</taxon>
        <taxon>Fungi</taxon>
        <taxon>Dikarya</taxon>
        <taxon>Basidiomycota</taxon>
        <taxon>Ustilaginomycotina</taxon>
        <taxon>Malasseziomycetes</taxon>
        <taxon>Malasseziales</taxon>
        <taxon>Malasseziaceae</taxon>
        <taxon>Malassezia</taxon>
    </lineage>
</organism>
<dbReference type="InterPro" id="IPR050162">
    <property type="entry name" value="MsrA_MetSO_reductase"/>
</dbReference>
<keyword evidence="10" id="KW-1185">Reference proteome</keyword>
<dbReference type="HAMAP" id="MF_01401">
    <property type="entry name" value="MsrA"/>
    <property type="match status" value="1"/>
</dbReference>
<comment type="catalytic activity">
    <reaction evidence="6">
        <text>L-methionyl-[protein] + [thioredoxin]-disulfide + H2O = L-methionyl-(S)-S-oxide-[protein] + [thioredoxin]-dithiol</text>
        <dbReference type="Rhea" id="RHEA:14217"/>
        <dbReference type="Rhea" id="RHEA-COMP:10698"/>
        <dbReference type="Rhea" id="RHEA-COMP:10700"/>
        <dbReference type="Rhea" id="RHEA-COMP:12313"/>
        <dbReference type="Rhea" id="RHEA-COMP:12315"/>
        <dbReference type="ChEBI" id="CHEBI:15377"/>
        <dbReference type="ChEBI" id="CHEBI:16044"/>
        <dbReference type="ChEBI" id="CHEBI:29950"/>
        <dbReference type="ChEBI" id="CHEBI:44120"/>
        <dbReference type="ChEBI" id="CHEBI:50058"/>
        <dbReference type="EC" id="1.8.4.11"/>
    </reaction>
</comment>
<keyword evidence="3 9" id="KW-0560">Oxidoreductase</keyword>
<evidence type="ECO:0000256" key="4">
    <source>
        <dbReference type="ARBA" id="ARBA00030273"/>
    </source>
</evidence>
<dbReference type="PANTHER" id="PTHR42799">
    <property type="entry name" value="MITOCHONDRIAL PEPTIDE METHIONINE SULFOXIDE REDUCTASE"/>
    <property type="match status" value="1"/>
</dbReference>
<evidence type="ECO:0000313" key="9">
    <source>
        <dbReference type="EMBL" id="WFD33710.1"/>
    </source>
</evidence>
<dbReference type="EC" id="1.8.4.11" evidence="2"/>
<sequence length="160" mass="17504">MTTLATPSGAEVATFANGCFWGTEHLFRKNFAHCGLIDAKVGFIGGDKARFPKPSYREVCSGSTGHAEAAQLSYDPAKVSYAELVEFFYRTHDPTQVDGQGPDVGTQYRSGLYPHTADQLHTAKEITAKVQKERFDPNGTRIVTEIVELPASDFTITKSI</sequence>
<evidence type="ECO:0000313" key="10">
    <source>
        <dbReference type="Proteomes" id="UP001219933"/>
    </source>
</evidence>
<dbReference type="GO" id="GO:0034599">
    <property type="term" value="P:cellular response to oxidative stress"/>
    <property type="evidence" value="ECO:0007669"/>
    <property type="project" value="TreeGrafter"/>
</dbReference>
<dbReference type="NCBIfam" id="TIGR00401">
    <property type="entry name" value="msrA"/>
    <property type="match status" value="1"/>
</dbReference>